<organism evidence="2 3">
    <name type="scientific">Agathobaculum butyriciproducens</name>
    <dbReference type="NCBI Taxonomy" id="1628085"/>
    <lineage>
        <taxon>Bacteria</taxon>
        <taxon>Bacillati</taxon>
        <taxon>Bacillota</taxon>
        <taxon>Clostridia</taxon>
        <taxon>Eubacteriales</taxon>
        <taxon>Butyricicoccaceae</taxon>
        <taxon>Agathobaculum</taxon>
    </lineage>
</organism>
<dbReference type="RefSeq" id="WP_227601133.1">
    <property type="nucleotide sequence ID" value="NZ_JAJEPX010000046.1"/>
</dbReference>
<gene>
    <name evidence="2" type="ORF">LKD22_11255</name>
</gene>
<dbReference type="Pfam" id="PF13630">
    <property type="entry name" value="SdpI"/>
    <property type="match status" value="1"/>
</dbReference>
<dbReference type="GO" id="GO:0009636">
    <property type="term" value="P:response to toxic substance"/>
    <property type="evidence" value="ECO:0007669"/>
    <property type="project" value="TreeGrafter"/>
</dbReference>
<keyword evidence="1" id="KW-0812">Transmembrane</keyword>
<name>A0AAW4W430_9FIRM</name>
<accession>A0AAW4W430</accession>
<evidence type="ECO:0000313" key="2">
    <source>
        <dbReference type="EMBL" id="MCC2177693.1"/>
    </source>
</evidence>
<dbReference type="GeneID" id="98659271"/>
<dbReference type="Proteomes" id="UP001298753">
    <property type="component" value="Unassembled WGS sequence"/>
</dbReference>
<feature type="transmembrane region" description="Helical" evidence="1">
    <location>
        <begin position="115"/>
        <end position="133"/>
    </location>
</feature>
<evidence type="ECO:0000256" key="1">
    <source>
        <dbReference type="SAM" id="Phobius"/>
    </source>
</evidence>
<protein>
    <submittedName>
        <fullName evidence="2">SdpI family protein</fullName>
    </submittedName>
</protein>
<keyword evidence="3" id="KW-1185">Reference proteome</keyword>
<dbReference type="PANTHER" id="PTHR37810">
    <property type="entry name" value="IMMUNITY PROTEIN SDPI"/>
    <property type="match status" value="1"/>
</dbReference>
<dbReference type="InterPro" id="IPR026272">
    <property type="entry name" value="SdpI"/>
</dbReference>
<reference evidence="2 3" key="1">
    <citation type="submission" date="2021-10" db="EMBL/GenBank/DDBJ databases">
        <title>Anaerobic single-cell dispensing facilitates the cultivation of human gut bacteria.</title>
        <authorList>
            <person name="Afrizal A."/>
        </authorList>
    </citation>
    <scope>NUCLEOTIDE SEQUENCE [LARGE SCALE GENOMIC DNA]</scope>
    <source>
        <strain evidence="2 3">CLA-AA-H270</strain>
    </source>
</reference>
<dbReference type="PANTHER" id="PTHR37810:SF5">
    <property type="entry name" value="IMMUNITY PROTEIN SDPI"/>
    <property type="match status" value="1"/>
</dbReference>
<feature type="transmembrane region" description="Helical" evidence="1">
    <location>
        <begin position="49"/>
        <end position="69"/>
    </location>
</feature>
<proteinExistence type="predicted"/>
<keyword evidence="1" id="KW-0472">Membrane</keyword>
<evidence type="ECO:0000313" key="3">
    <source>
        <dbReference type="Proteomes" id="UP001298753"/>
    </source>
</evidence>
<dbReference type="InterPro" id="IPR025962">
    <property type="entry name" value="SdpI/YhfL"/>
</dbReference>
<feature type="transmembrane region" description="Helical" evidence="1">
    <location>
        <begin position="188"/>
        <end position="210"/>
    </location>
</feature>
<comment type="caution">
    <text evidence="2">The sequence shown here is derived from an EMBL/GenBank/DDBJ whole genome shotgun (WGS) entry which is preliminary data.</text>
</comment>
<sequence length="215" mass="24356">MKKISRLQVTAWVLSLLPAAMTAAFYSRLPAEIPMQWDLAGHMNYETRWHLWIVAGMAPLFAVLFYFLPRFDPKSRNYSKFYDVYIGFQIMIDLFLTAMCGICIAEALRPGTVDVPTVVCLLVSLLVMCLGNIMPKFRMNWYCGLKTPWTLSSETVWTKTHRVAGRMLFAAGIIGAAGSFVPNEIAKFVLVLAPMAVATIISTVLSWRWYRAEQQ</sequence>
<dbReference type="AlphaFoldDB" id="A0AAW4W430"/>
<keyword evidence="1" id="KW-1133">Transmembrane helix</keyword>
<dbReference type="EMBL" id="JAJEPX010000046">
    <property type="protein sequence ID" value="MCC2177693.1"/>
    <property type="molecule type" value="Genomic_DNA"/>
</dbReference>
<dbReference type="PIRSF" id="PIRSF038959">
    <property type="entry name" value="SdpI"/>
    <property type="match status" value="1"/>
</dbReference>
<feature type="transmembrane region" description="Helical" evidence="1">
    <location>
        <begin position="163"/>
        <end position="182"/>
    </location>
</feature>
<feature type="transmembrane region" description="Helical" evidence="1">
    <location>
        <begin position="90"/>
        <end position="109"/>
    </location>
</feature>